<dbReference type="PROSITE" id="PS50173">
    <property type="entry name" value="UMUC"/>
    <property type="match status" value="1"/>
</dbReference>
<name>A0A1T4W5C7_9BACT</name>
<dbReference type="Pfam" id="PF13438">
    <property type="entry name" value="DUF4113"/>
    <property type="match status" value="1"/>
</dbReference>
<dbReference type="SUPFAM" id="SSF56672">
    <property type="entry name" value="DNA/RNA polymerases"/>
    <property type="match status" value="1"/>
</dbReference>
<dbReference type="CDD" id="cd01700">
    <property type="entry name" value="PolY_Pol_V_umuC"/>
    <property type="match status" value="1"/>
</dbReference>
<dbReference type="GO" id="GO:0006281">
    <property type="term" value="P:DNA repair"/>
    <property type="evidence" value="ECO:0007669"/>
    <property type="project" value="UniProtKB-KW"/>
</dbReference>
<keyword evidence="3" id="KW-0741">SOS mutagenesis</keyword>
<evidence type="ECO:0000256" key="3">
    <source>
        <dbReference type="ARBA" id="ARBA00023199"/>
    </source>
</evidence>
<evidence type="ECO:0000313" key="8">
    <source>
        <dbReference type="Proteomes" id="UP000189733"/>
    </source>
</evidence>
<keyword evidence="4" id="KW-0234">DNA repair</keyword>
<evidence type="ECO:0000256" key="5">
    <source>
        <dbReference type="ARBA" id="ARBA00023236"/>
    </source>
</evidence>
<sequence length="429" mass="47791">MSADRLPYIAMVDCNNFYVSCERVFQPVLEGLPVVVLSNNDGCIISRSNEAKALGIPMGAPAHKLQHFFAAHGVRVFSSNYALYGDMSARVQDILSRFSPRLEAYSIDECFLDIGELSLERAHALAQEMRKTVGQWTGIPVCVGIARTKTLAKIANRVAKKTPEKNGVCVLESPAEITTTLQSIDIGDVWGIGRRSADKLRARSVRTAYDLTRRTQDWVRDMLTVCGLRTMLELRGIPCIELEQVAPPAQSVSCSRSFGQRVTSLEALEEAITSYVQRAGEKLRRKGLVAQVVQLVIQTNRFADDPQYFGKGQAALPTPSAFTPDILTAALQILRKIYRPGFLYQKAGVVLLELCPENQRQCTFSDFLHNDERKEQKRLMQAMDAANQRFGRGSLQFASAGLGAKDWHMRQQQLSKKFTTSWAELPTAK</sequence>
<dbReference type="InterPro" id="IPR001126">
    <property type="entry name" value="UmuC"/>
</dbReference>
<dbReference type="GO" id="GO:0003684">
    <property type="term" value="F:damaged DNA binding"/>
    <property type="evidence" value="ECO:0007669"/>
    <property type="project" value="InterPro"/>
</dbReference>
<reference evidence="7 8" key="1">
    <citation type="submission" date="2017-02" db="EMBL/GenBank/DDBJ databases">
        <authorList>
            <person name="Peterson S.W."/>
        </authorList>
    </citation>
    <scope>NUCLEOTIDE SEQUENCE [LARGE SCALE GENOMIC DNA]</scope>
    <source>
        <strain evidence="7 8">DSM 18034</strain>
    </source>
</reference>
<feature type="domain" description="UmuC" evidence="6">
    <location>
        <begin position="9"/>
        <end position="193"/>
    </location>
</feature>
<dbReference type="Pfam" id="PF00817">
    <property type="entry name" value="IMS"/>
    <property type="match status" value="1"/>
</dbReference>
<gene>
    <name evidence="7" type="ORF">SAMN02745702_01632</name>
</gene>
<dbReference type="Gene3D" id="3.40.1170.60">
    <property type="match status" value="1"/>
</dbReference>
<dbReference type="STRING" id="1121442.SAMN02745702_01632"/>
<evidence type="ECO:0000256" key="2">
    <source>
        <dbReference type="ARBA" id="ARBA00022763"/>
    </source>
</evidence>
<evidence type="ECO:0000256" key="4">
    <source>
        <dbReference type="ARBA" id="ARBA00023204"/>
    </source>
</evidence>
<protein>
    <submittedName>
        <fullName evidence="7">DNA polymerase V</fullName>
    </submittedName>
</protein>
<dbReference type="Pfam" id="PF11799">
    <property type="entry name" value="IMS_C"/>
    <property type="match status" value="1"/>
</dbReference>
<dbReference type="InterPro" id="IPR043502">
    <property type="entry name" value="DNA/RNA_pol_sf"/>
</dbReference>
<dbReference type="RefSeq" id="WP_234985075.1">
    <property type="nucleotide sequence ID" value="NZ_FUYA01000004.1"/>
</dbReference>
<dbReference type="AlphaFoldDB" id="A0A1T4W5C7"/>
<dbReference type="SUPFAM" id="SSF100879">
    <property type="entry name" value="Lesion bypass DNA polymerase (Y-family), little finger domain"/>
    <property type="match status" value="1"/>
</dbReference>
<keyword evidence="2" id="KW-0227">DNA damage</keyword>
<dbReference type="GO" id="GO:0042276">
    <property type="term" value="P:error-prone translesion synthesis"/>
    <property type="evidence" value="ECO:0007669"/>
    <property type="project" value="TreeGrafter"/>
</dbReference>
<proteinExistence type="inferred from homology"/>
<dbReference type="InterPro" id="IPR043128">
    <property type="entry name" value="Rev_trsase/Diguanyl_cyclase"/>
</dbReference>
<dbReference type="Gene3D" id="3.30.70.270">
    <property type="match status" value="1"/>
</dbReference>
<organism evidence="7 8">
    <name type="scientific">Desulfobaculum bizertense DSM 18034</name>
    <dbReference type="NCBI Taxonomy" id="1121442"/>
    <lineage>
        <taxon>Bacteria</taxon>
        <taxon>Pseudomonadati</taxon>
        <taxon>Thermodesulfobacteriota</taxon>
        <taxon>Desulfovibrionia</taxon>
        <taxon>Desulfovibrionales</taxon>
        <taxon>Desulfovibrionaceae</taxon>
        <taxon>Desulfobaculum</taxon>
    </lineage>
</organism>
<dbReference type="Proteomes" id="UP000189733">
    <property type="component" value="Unassembled WGS sequence"/>
</dbReference>
<evidence type="ECO:0000256" key="1">
    <source>
        <dbReference type="ARBA" id="ARBA00010945"/>
    </source>
</evidence>
<dbReference type="GO" id="GO:0009432">
    <property type="term" value="P:SOS response"/>
    <property type="evidence" value="ECO:0007669"/>
    <property type="project" value="UniProtKB-KW"/>
</dbReference>
<dbReference type="PANTHER" id="PTHR11076:SF34">
    <property type="entry name" value="PROTEIN UMUC"/>
    <property type="match status" value="1"/>
</dbReference>
<keyword evidence="5" id="KW-0742">SOS response</keyword>
<dbReference type="Gene3D" id="1.10.150.20">
    <property type="entry name" value="5' to 3' exonuclease, C-terminal subdomain"/>
    <property type="match status" value="1"/>
</dbReference>
<dbReference type="GO" id="GO:0003887">
    <property type="term" value="F:DNA-directed DNA polymerase activity"/>
    <property type="evidence" value="ECO:0007669"/>
    <property type="project" value="TreeGrafter"/>
</dbReference>
<dbReference type="Gene3D" id="3.30.1490.100">
    <property type="entry name" value="DNA polymerase, Y-family, little finger domain"/>
    <property type="match status" value="1"/>
</dbReference>
<dbReference type="InterPro" id="IPR025188">
    <property type="entry name" value="DUF4113"/>
</dbReference>
<evidence type="ECO:0000259" key="6">
    <source>
        <dbReference type="PROSITE" id="PS50173"/>
    </source>
</evidence>
<keyword evidence="8" id="KW-1185">Reference proteome</keyword>
<dbReference type="InterPro" id="IPR017961">
    <property type="entry name" value="DNA_pol_Y-fam_little_finger"/>
</dbReference>
<evidence type="ECO:0000313" key="7">
    <source>
        <dbReference type="EMBL" id="SKA72245.1"/>
    </source>
</evidence>
<dbReference type="PANTHER" id="PTHR11076">
    <property type="entry name" value="DNA REPAIR POLYMERASE UMUC / TRANSFERASE FAMILY MEMBER"/>
    <property type="match status" value="1"/>
</dbReference>
<comment type="similarity">
    <text evidence="1">Belongs to the DNA polymerase type-Y family.</text>
</comment>
<dbReference type="InterPro" id="IPR036775">
    <property type="entry name" value="DNA_pol_Y-fam_lit_finger_sf"/>
</dbReference>
<dbReference type="InterPro" id="IPR050116">
    <property type="entry name" value="DNA_polymerase-Y"/>
</dbReference>
<dbReference type="EMBL" id="FUYA01000004">
    <property type="protein sequence ID" value="SKA72245.1"/>
    <property type="molecule type" value="Genomic_DNA"/>
</dbReference>
<dbReference type="GO" id="GO:0005829">
    <property type="term" value="C:cytosol"/>
    <property type="evidence" value="ECO:0007669"/>
    <property type="project" value="TreeGrafter"/>
</dbReference>
<accession>A0A1T4W5C7</accession>